<evidence type="ECO:0000256" key="2">
    <source>
        <dbReference type="ARBA" id="ARBA00022771"/>
    </source>
</evidence>
<dbReference type="PANTHER" id="PTHR14493">
    <property type="entry name" value="UNKEMPT FAMILY MEMBER"/>
    <property type="match status" value="1"/>
</dbReference>
<accession>A0ABD3LA90</accession>
<keyword evidence="1 4" id="KW-0479">Metal-binding</keyword>
<dbReference type="PROSITE" id="PS50103">
    <property type="entry name" value="ZF_C3H1"/>
    <property type="match status" value="1"/>
</dbReference>
<sequence length="334" mass="36242">MKLRTECPTNHHEEEEEDARALGEDGALGNSKCCPNFLFFSCIIKKPGEKARRRDPRRFLYSGTACPDFRKGTCKKGDSSEFAHGVFECWLHPERYRTQACKDGQSCRRRVCFFAHSPDQLLVLPAHQQQQQQQHSPKSATDSEFGSPVRPSAAAAAAAAFDSYFTKPWSASFISSPTSILTTSSPPISPPTNSPPMSPNQRGGCCGSPGSVSELVACMRNMQIAKMKMSPRGQMAGSLFGSPLRPGCHLAAPVTPRAESSPRYGQLGGGGGLFDLWESHHRCEEEPLMERVESGRDLRAKMYAKLSKGNSLDGAGLVGSGSGPDVGWVSELVM</sequence>
<reference evidence="7 8" key="1">
    <citation type="submission" date="2024-11" db="EMBL/GenBank/DDBJ databases">
        <title>Chromosome-level genome assembly of Eucalyptus globulus Labill. provides insights into its genome evolution.</title>
        <authorList>
            <person name="Li X."/>
        </authorList>
    </citation>
    <scope>NUCLEOTIDE SEQUENCE [LARGE SCALE GENOMIC DNA]</scope>
    <source>
        <strain evidence="7">CL2024</strain>
        <tissue evidence="7">Fresh tender leaves</tissue>
    </source>
</reference>
<dbReference type="SMART" id="SM00356">
    <property type="entry name" value="ZnF_C3H1"/>
    <property type="match status" value="2"/>
</dbReference>
<protein>
    <recommendedName>
        <fullName evidence="6">C3H1-type domain-containing protein</fullName>
    </recommendedName>
</protein>
<feature type="region of interest" description="Disordered" evidence="5">
    <location>
        <begin position="1"/>
        <end position="21"/>
    </location>
</feature>
<evidence type="ECO:0000313" key="8">
    <source>
        <dbReference type="Proteomes" id="UP001634007"/>
    </source>
</evidence>
<feature type="compositionally biased region" description="Pro residues" evidence="5">
    <location>
        <begin position="187"/>
        <end position="198"/>
    </location>
</feature>
<feature type="compositionally biased region" description="Basic and acidic residues" evidence="5">
    <location>
        <begin position="9"/>
        <end position="21"/>
    </location>
</feature>
<evidence type="ECO:0000256" key="1">
    <source>
        <dbReference type="ARBA" id="ARBA00022723"/>
    </source>
</evidence>
<dbReference type="PANTHER" id="PTHR14493:SF147">
    <property type="entry name" value="ZINC FINGER CCCH DOMAIN-CONTAINING PROTEIN 23"/>
    <property type="match status" value="1"/>
</dbReference>
<gene>
    <name evidence="7" type="ORF">ACJRO7_015710</name>
</gene>
<dbReference type="AlphaFoldDB" id="A0ABD3LA90"/>
<keyword evidence="8" id="KW-1185">Reference proteome</keyword>
<feature type="compositionally biased region" description="Polar residues" evidence="5">
    <location>
        <begin position="135"/>
        <end position="144"/>
    </location>
</feature>
<dbReference type="InterPro" id="IPR045234">
    <property type="entry name" value="Unkempt-like"/>
</dbReference>
<keyword evidence="2 4" id="KW-0863">Zinc-finger</keyword>
<dbReference type="EMBL" id="JBJKBG010000003">
    <property type="protein sequence ID" value="KAL3746811.1"/>
    <property type="molecule type" value="Genomic_DNA"/>
</dbReference>
<evidence type="ECO:0000256" key="5">
    <source>
        <dbReference type="SAM" id="MobiDB-lite"/>
    </source>
</evidence>
<comment type="caution">
    <text evidence="7">The sequence shown here is derived from an EMBL/GenBank/DDBJ whole genome shotgun (WGS) entry which is preliminary data.</text>
</comment>
<evidence type="ECO:0000259" key="6">
    <source>
        <dbReference type="PROSITE" id="PS50103"/>
    </source>
</evidence>
<dbReference type="Gene3D" id="3.30.1370.210">
    <property type="match status" value="1"/>
</dbReference>
<name>A0ABD3LA90_EUCGL</name>
<feature type="domain" description="C3H1-type" evidence="6">
    <location>
        <begin position="60"/>
        <end position="87"/>
    </location>
</feature>
<dbReference type="InterPro" id="IPR000571">
    <property type="entry name" value="Znf_CCCH"/>
</dbReference>
<keyword evidence="3 4" id="KW-0862">Zinc</keyword>
<feature type="zinc finger region" description="C3H1-type" evidence="4">
    <location>
        <begin position="60"/>
        <end position="87"/>
    </location>
</feature>
<dbReference type="Proteomes" id="UP001634007">
    <property type="component" value="Unassembled WGS sequence"/>
</dbReference>
<feature type="region of interest" description="Disordered" evidence="5">
    <location>
        <begin position="180"/>
        <end position="206"/>
    </location>
</feature>
<feature type="region of interest" description="Disordered" evidence="5">
    <location>
        <begin position="126"/>
        <end position="149"/>
    </location>
</feature>
<evidence type="ECO:0000256" key="3">
    <source>
        <dbReference type="ARBA" id="ARBA00022833"/>
    </source>
</evidence>
<evidence type="ECO:0000313" key="7">
    <source>
        <dbReference type="EMBL" id="KAL3746811.1"/>
    </source>
</evidence>
<dbReference type="GO" id="GO:0008270">
    <property type="term" value="F:zinc ion binding"/>
    <property type="evidence" value="ECO:0007669"/>
    <property type="project" value="UniProtKB-KW"/>
</dbReference>
<organism evidence="7 8">
    <name type="scientific">Eucalyptus globulus</name>
    <name type="common">Tasmanian blue gum</name>
    <dbReference type="NCBI Taxonomy" id="34317"/>
    <lineage>
        <taxon>Eukaryota</taxon>
        <taxon>Viridiplantae</taxon>
        <taxon>Streptophyta</taxon>
        <taxon>Embryophyta</taxon>
        <taxon>Tracheophyta</taxon>
        <taxon>Spermatophyta</taxon>
        <taxon>Magnoliopsida</taxon>
        <taxon>eudicotyledons</taxon>
        <taxon>Gunneridae</taxon>
        <taxon>Pentapetalae</taxon>
        <taxon>rosids</taxon>
        <taxon>malvids</taxon>
        <taxon>Myrtales</taxon>
        <taxon>Myrtaceae</taxon>
        <taxon>Myrtoideae</taxon>
        <taxon>Eucalypteae</taxon>
        <taxon>Eucalyptus</taxon>
    </lineage>
</organism>
<evidence type="ECO:0000256" key="4">
    <source>
        <dbReference type="PROSITE-ProRule" id="PRU00723"/>
    </source>
</evidence>
<proteinExistence type="predicted"/>